<dbReference type="Proteomes" id="UP001138921">
    <property type="component" value="Unassembled WGS sequence"/>
</dbReference>
<proteinExistence type="predicted"/>
<name>A0A9X1D405_9HYPH</name>
<feature type="domain" description="Gene product 88" evidence="1">
    <location>
        <begin position="10"/>
        <end position="262"/>
    </location>
</feature>
<comment type="caution">
    <text evidence="2">The sequence shown here is derived from an EMBL/GenBank/DDBJ whole genome shotgun (WGS) entry which is preliminary data.</text>
</comment>
<evidence type="ECO:0000313" key="3">
    <source>
        <dbReference type="Proteomes" id="UP001138921"/>
    </source>
</evidence>
<gene>
    <name evidence="2" type="ORF">J1C56_02275</name>
</gene>
<protein>
    <recommendedName>
        <fullName evidence="1">Gene product 88 domain-containing protein</fullName>
    </recommendedName>
</protein>
<reference evidence="2" key="1">
    <citation type="journal article" date="2021" name="Microorganisms">
        <title>Phylogenomic Reconstruction and Metabolic Potential of the Genus Aminobacter.</title>
        <authorList>
            <person name="Artuso I."/>
            <person name="Turrini P."/>
            <person name="Pirolo M."/>
            <person name="Lugli G.A."/>
            <person name="Ventura M."/>
            <person name="Visca P."/>
        </authorList>
    </citation>
    <scope>NUCLEOTIDE SEQUENCE</scope>
    <source>
        <strain evidence="2">LMG 26462</strain>
    </source>
</reference>
<keyword evidence="3" id="KW-1185">Reference proteome</keyword>
<reference evidence="2" key="2">
    <citation type="submission" date="2021-03" db="EMBL/GenBank/DDBJ databases">
        <authorList>
            <person name="Artuso I."/>
            <person name="Turrini P."/>
            <person name="Pirolo M."/>
            <person name="Lugli G.A."/>
            <person name="Ventura M."/>
            <person name="Visca P."/>
        </authorList>
    </citation>
    <scope>NUCLEOTIDE SEQUENCE</scope>
    <source>
        <strain evidence="2">LMG 26462</strain>
    </source>
</reference>
<dbReference type="AlphaFoldDB" id="A0A9X1D405"/>
<evidence type="ECO:0000313" key="2">
    <source>
        <dbReference type="EMBL" id="MBT1154411.1"/>
    </source>
</evidence>
<accession>A0A9X1D405</accession>
<dbReference type="Pfam" id="PF17338">
    <property type="entry name" value="GP88"/>
    <property type="match status" value="1"/>
</dbReference>
<sequence>MFNGSLIRSGGNAKTIKGDKAGVYETAIMYLAPASQSLMGNVCPMAGQAGCEEGCLSKAGRAAIFNSIVKARIAKTQRYFKHRAAFMAELVKNIEAFVRYCERKGVKPAVRLNGTSDIQWEFGHPVYRTTDFDTEFGPWVGEYDSIFHAFPEVQFYDYTKVYKRAYRKLPANYALTLSYSNAHPAYSMAVQTAMRETGINVAVVYRTKELRDAHAARGYGIFQEVRPVIDGDETDMRFTDPKGVIVGLYAKGPARRDTTGFVVG</sequence>
<dbReference type="InterPro" id="IPR020290">
    <property type="entry name" value="Gp88"/>
</dbReference>
<dbReference type="EMBL" id="JAFLWW010000001">
    <property type="protein sequence ID" value="MBT1154411.1"/>
    <property type="molecule type" value="Genomic_DNA"/>
</dbReference>
<organism evidence="2 3">
    <name type="scientific">Aminobacter anthyllidis</name>
    <dbReference type="NCBI Taxonomy" id="1035067"/>
    <lineage>
        <taxon>Bacteria</taxon>
        <taxon>Pseudomonadati</taxon>
        <taxon>Pseudomonadota</taxon>
        <taxon>Alphaproteobacteria</taxon>
        <taxon>Hyphomicrobiales</taxon>
        <taxon>Phyllobacteriaceae</taxon>
        <taxon>Aminobacter</taxon>
    </lineage>
</organism>
<dbReference type="RefSeq" id="WP_214385602.1">
    <property type="nucleotide sequence ID" value="NZ_JAFLWW010000001.1"/>
</dbReference>
<evidence type="ECO:0000259" key="1">
    <source>
        <dbReference type="Pfam" id="PF17338"/>
    </source>
</evidence>